<sequence length="353" mass="37703">MRTAAVVHGPEAIDSGLAAAVIERLRKLGDVKATMGGATGVAAVIDAGLEGVIDISKRERVSDALLRLGKDSDLLVLINEGKSEKSAIEFGREVYSRVEGKLKAPFFQIDKRQVIYWNPHAERFARDFAAIFGNSVVDGTKLELKKEEAVRRTVSCVKKGEAVWINGNVIGRATGNEVVIIDDGKGGLELIGIEIKEAGLKRVGKVDLRNAMIRSGVTRRTSATKRVIKNAGDGKAYLVDHDAENAAFSLRGASVVVTIGDDTTANAGSVLARFGVPIIGIIDGDEDGISSDRAFEGGSVIFRVRSGEDDAVGKLIRDNIFGGKSAKEISCQEDLAGRIQEIARGSILSRQDF</sequence>
<proteinExistence type="predicted"/>
<comment type="caution">
    <text evidence="1">The sequence shown here is derived from an EMBL/GenBank/DDBJ whole genome shotgun (WGS) entry which is preliminary data.</text>
</comment>
<evidence type="ECO:0000313" key="1">
    <source>
        <dbReference type="EMBL" id="HFK20979.1"/>
    </source>
</evidence>
<protein>
    <submittedName>
        <fullName evidence="1">DUF2117 domain-containing protein</fullName>
    </submittedName>
</protein>
<dbReference type="InterPro" id="IPR012032">
    <property type="entry name" value="UCP006598"/>
</dbReference>
<accession>A0A7C3J2S0</accession>
<gene>
    <name evidence="1" type="ORF">ENS19_06865</name>
</gene>
<organism evidence="1">
    <name type="scientific">Candidatus Methanomethylicus mesodigestus</name>
    <dbReference type="NCBI Taxonomy" id="1867258"/>
    <lineage>
        <taxon>Archaea</taxon>
        <taxon>Thermoproteota</taxon>
        <taxon>Methanosuratincolia</taxon>
        <taxon>Candidatus Methanomethylicales</taxon>
        <taxon>Candidatus Methanomethylicaceae</taxon>
        <taxon>Candidatus Methanomethylicus</taxon>
    </lineage>
</organism>
<dbReference type="Pfam" id="PF09890">
    <property type="entry name" value="DUF2117"/>
    <property type="match status" value="1"/>
</dbReference>
<dbReference type="EMBL" id="DSTX01000011">
    <property type="protein sequence ID" value="HFK20979.1"/>
    <property type="molecule type" value="Genomic_DNA"/>
</dbReference>
<reference evidence="1" key="1">
    <citation type="journal article" date="2020" name="mSystems">
        <title>Genome- and Community-Level Interaction Insights into Carbon Utilization and Element Cycling Functions of Hydrothermarchaeota in Hydrothermal Sediment.</title>
        <authorList>
            <person name="Zhou Z."/>
            <person name="Liu Y."/>
            <person name="Xu W."/>
            <person name="Pan J."/>
            <person name="Luo Z.H."/>
            <person name="Li M."/>
        </authorList>
    </citation>
    <scope>NUCLEOTIDE SEQUENCE [LARGE SCALE GENOMIC DNA]</scope>
    <source>
        <strain evidence="1">SpSt-468</strain>
    </source>
</reference>
<name>A0A7C3J2S0_9CREN</name>
<dbReference type="AlphaFoldDB" id="A0A7C3J2S0"/>